<keyword evidence="2" id="KW-1185">Reference proteome</keyword>
<evidence type="ECO:0000313" key="1">
    <source>
        <dbReference type="EMBL" id="CAE6778918.1"/>
    </source>
</evidence>
<proteinExistence type="predicted"/>
<evidence type="ECO:0000313" key="2">
    <source>
        <dbReference type="Proteomes" id="UP000675880"/>
    </source>
</evidence>
<protein>
    <submittedName>
        <fullName evidence="1">Uncharacterized protein</fullName>
    </submittedName>
</protein>
<organism evidence="1 2">
    <name type="scientific">Nitrospira defluvii</name>
    <dbReference type="NCBI Taxonomy" id="330214"/>
    <lineage>
        <taxon>Bacteria</taxon>
        <taxon>Pseudomonadati</taxon>
        <taxon>Nitrospirota</taxon>
        <taxon>Nitrospiria</taxon>
        <taxon>Nitrospirales</taxon>
        <taxon>Nitrospiraceae</taxon>
        <taxon>Nitrospira</taxon>
    </lineage>
</organism>
<name>A0ABM8RYV5_9BACT</name>
<dbReference type="Proteomes" id="UP000675880">
    <property type="component" value="Unassembled WGS sequence"/>
</dbReference>
<comment type="caution">
    <text evidence="1">The sequence shown here is derived from an EMBL/GenBank/DDBJ whole genome shotgun (WGS) entry which is preliminary data.</text>
</comment>
<accession>A0ABM8RYV5</accession>
<dbReference type="EMBL" id="CAJNBJ010000017">
    <property type="protein sequence ID" value="CAE6778918.1"/>
    <property type="molecule type" value="Genomic_DNA"/>
</dbReference>
<reference evidence="1 2" key="1">
    <citation type="submission" date="2021-02" db="EMBL/GenBank/DDBJ databases">
        <authorList>
            <person name="Han P."/>
        </authorList>
    </citation>
    <scope>NUCLEOTIDE SEQUENCE [LARGE SCALE GENOMIC DNA]</scope>
    <source>
        <strain evidence="1">Candidatus Nitrospira sp. ZN2</strain>
    </source>
</reference>
<gene>
    <name evidence="1" type="ORF">NSPZN2_40657</name>
</gene>
<sequence>MAFAPVTAFGEKAIRSRFSEGSVRDEQYQSMVESIADLVRAHPSARLCGPSSFRPSDP</sequence>